<evidence type="ECO:0000256" key="3">
    <source>
        <dbReference type="ARBA" id="ARBA00022692"/>
    </source>
</evidence>
<dbReference type="EMBL" id="CP054534">
    <property type="protein sequence ID" value="QSL64690.1"/>
    <property type="molecule type" value="Genomic_DNA"/>
</dbReference>
<evidence type="ECO:0000256" key="4">
    <source>
        <dbReference type="ARBA" id="ARBA00022989"/>
    </source>
</evidence>
<accession>A0A899FL08</accession>
<comment type="subcellular location">
    <subcellularLocation>
        <location evidence="1">Membrane</location>
        <topology evidence="1">Multi-pass membrane protein</topology>
    </subcellularLocation>
</comment>
<reference evidence="7" key="1">
    <citation type="submission" date="2020-06" db="EMBL/GenBank/DDBJ databases">
        <title>Genomes of multiple members of Pneumocystis genus reveal paths to human pathogen Pneumocystis jirovecii.</title>
        <authorList>
            <person name="Cisse O.H."/>
            <person name="Ma L."/>
            <person name="Dekker J."/>
            <person name="Khil P."/>
            <person name="Jo J."/>
            <person name="Brenchley J."/>
            <person name="Blair R."/>
            <person name="Pahar B."/>
            <person name="Chabe M."/>
            <person name="Van Rompay K.A."/>
            <person name="Keesler R."/>
            <person name="Sukura A."/>
            <person name="Hirsch V."/>
            <person name="Kutty G."/>
            <person name="Liu Y."/>
            <person name="Peng L."/>
            <person name="Chen J."/>
            <person name="Song J."/>
            <person name="Weissenbacher-Lang C."/>
            <person name="Xu J."/>
            <person name="Upham N.S."/>
            <person name="Stajich J.E."/>
            <person name="Cuomo C.A."/>
            <person name="Cushion M.T."/>
            <person name="Kovacs J.A."/>
        </authorList>
    </citation>
    <scope>NUCLEOTIDE SEQUENCE</scope>
    <source>
        <strain evidence="7">2A</strain>
    </source>
</reference>
<comment type="similarity">
    <text evidence="2">Belongs to the TMCO4 family.</text>
</comment>
<keyword evidence="5 6" id="KW-0472">Membrane</keyword>
<dbReference type="GO" id="GO:0016020">
    <property type="term" value="C:membrane"/>
    <property type="evidence" value="ECO:0007669"/>
    <property type="project" value="UniProtKB-SubCell"/>
</dbReference>
<dbReference type="Proteomes" id="UP000663699">
    <property type="component" value="Chromosome 3"/>
</dbReference>
<feature type="transmembrane region" description="Helical" evidence="6">
    <location>
        <begin position="383"/>
        <end position="408"/>
    </location>
</feature>
<protein>
    <recommendedName>
        <fullName evidence="9">DUF726-domain-containing protein</fullName>
    </recommendedName>
</protein>
<dbReference type="OrthoDB" id="277931at2759"/>
<evidence type="ECO:0000313" key="8">
    <source>
        <dbReference type="Proteomes" id="UP000663699"/>
    </source>
</evidence>
<keyword evidence="3 6" id="KW-0812">Transmembrane</keyword>
<evidence type="ECO:0000256" key="1">
    <source>
        <dbReference type="ARBA" id="ARBA00004141"/>
    </source>
</evidence>
<evidence type="ECO:0008006" key="9">
    <source>
        <dbReference type="Google" id="ProtNLM"/>
    </source>
</evidence>
<organism evidence="7 8">
    <name type="scientific">Pneumocystis wakefieldiae</name>
    <dbReference type="NCBI Taxonomy" id="38082"/>
    <lineage>
        <taxon>Eukaryota</taxon>
        <taxon>Fungi</taxon>
        <taxon>Dikarya</taxon>
        <taxon>Ascomycota</taxon>
        <taxon>Taphrinomycotina</taxon>
        <taxon>Pneumocystomycetes</taxon>
        <taxon>Pneumocystaceae</taxon>
        <taxon>Pneumocystis</taxon>
    </lineage>
</organism>
<proteinExistence type="inferred from homology"/>
<evidence type="ECO:0000256" key="5">
    <source>
        <dbReference type="ARBA" id="ARBA00023136"/>
    </source>
</evidence>
<dbReference type="SUPFAM" id="SSF53474">
    <property type="entry name" value="alpha/beta-Hydrolases"/>
    <property type="match status" value="1"/>
</dbReference>
<keyword evidence="8" id="KW-1185">Reference proteome</keyword>
<gene>
    <name evidence="7" type="ORF">MERGE_001992</name>
</gene>
<dbReference type="Pfam" id="PF05277">
    <property type="entry name" value="DUF726"/>
    <property type="match status" value="1"/>
</dbReference>
<dbReference type="PANTHER" id="PTHR17920">
    <property type="entry name" value="TRANSMEMBRANE AND COILED-COIL DOMAIN-CONTAINING PROTEIN 4 TMCO4"/>
    <property type="match status" value="1"/>
</dbReference>
<dbReference type="PANTHER" id="PTHR17920:SF3">
    <property type="entry name" value="TRANSMEMBRANE AND COILED-COIL DOMAIN-CONTAINING PROTEIN 4"/>
    <property type="match status" value="1"/>
</dbReference>
<keyword evidence="4 6" id="KW-1133">Transmembrane helix</keyword>
<evidence type="ECO:0000256" key="6">
    <source>
        <dbReference type="SAM" id="Phobius"/>
    </source>
</evidence>
<dbReference type="InterPro" id="IPR007941">
    <property type="entry name" value="DUF726"/>
</dbReference>
<evidence type="ECO:0000313" key="7">
    <source>
        <dbReference type="EMBL" id="QSL64690.1"/>
    </source>
</evidence>
<feature type="transmembrane region" description="Helical" evidence="6">
    <location>
        <begin position="428"/>
        <end position="450"/>
    </location>
</feature>
<sequence length="754" mass="84429">MTPLSPEKNREILNKNETIINNKDPSLNKSVICIKETNNEEYERTEGGVSSISKEDEKDAIIGPENGFLGKSNDIREVYGKCENDSVGEWKTMEYVMSNNEITKNNSSSRTSEDDEWQKLNTRGYTKLSLDEDNLSDASLNEKISYLFSQENFKNDETILSQMEFTKDLLTEEQRIAYVSLCRLIFLEMIKEISSLSLKKENASALTNALQNMELWSQRILTRLYSHMDISPDEQVMIEQLSTHGIETSDIASALVATTQINNPIIDIPENYDNLNDDKFPFFVSSNDTDEDKLDVDHKKVLDIRWVILCDLFLVLVADSIYDSRSRVFLERVGKAISISTLDITIFEKRITDELIIQEGFDASKSDQNVLELRDKSSRNKRYMLMCLATISGGLLIGLSSGILAPLIGAGLGAAFSTVGVAGTTGFLVGTGGTALITTGGVVTGSGIAVKKMSNRVKSIKTFEFKQLHDNKRLNLLITVPGWMLKDDDVRLPFSTIDPIMGDVYSILWEPEILQSVGKTINIIATEILTQSLQQVLGQTVLVTLMSALQWPLILTKLGYLIDNPFVTSLQRAKSAGLVLADILLQRTLGARPISLVGFSLGSRVIYYCLLELAKKHAYGIIQNVYLFGTPVVIKENNWILASSVVAGRFINGYIKNDWILGYLFRITYGGIGQIAGLQPIQKIPSIENIDVSDLVDGHMNYREAMPKLMKKVGWLVESEEFQEIEVPDPDKYRERQKELLESIEIAKKSPKKI</sequence>
<dbReference type="AlphaFoldDB" id="A0A899FL08"/>
<name>A0A899FL08_9ASCO</name>
<dbReference type="InterPro" id="IPR029058">
    <property type="entry name" value="AB_hydrolase_fold"/>
</dbReference>
<evidence type="ECO:0000256" key="2">
    <source>
        <dbReference type="ARBA" id="ARBA00009824"/>
    </source>
</evidence>